<proteinExistence type="predicted"/>
<evidence type="ECO:0000313" key="3">
    <source>
        <dbReference type="EMBL" id="MEN2989248.1"/>
    </source>
</evidence>
<dbReference type="CDD" id="cd03789">
    <property type="entry name" value="GT9_LPS_heptosyltransferase"/>
    <property type="match status" value="1"/>
</dbReference>
<organism evidence="3 4">
    <name type="scientific">Tistrella arctica</name>
    <dbReference type="NCBI Taxonomy" id="3133430"/>
    <lineage>
        <taxon>Bacteria</taxon>
        <taxon>Pseudomonadati</taxon>
        <taxon>Pseudomonadota</taxon>
        <taxon>Alphaproteobacteria</taxon>
        <taxon>Geminicoccales</taxon>
        <taxon>Geminicoccaceae</taxon>
        <taxon>Tistrella</taxon>
    </lineage>
</organism>
<dbReference type="EMBL" id="JBBKTW010000004">
    <property type="protein sequence ID" value="MEN2989248.1"/>
    <property type="molecule type" value="Genomic_DNA"/>
</dbReference>
<dbReference type="SUPFAM" id="SSF53756">
    <property type="entry name" value="UDP-Glycosyltransferase/glycogen phosphorylase"/>
    <property type="match status" value="1"/>
</dbReference>
<protein>
    <submittedName>
        <fullName evidence="3">Glycosyltransferase family 9 protein</fullName>
        <ecNumber evidence="3">2.4.-.-</ecNumber>
    </submittedName>
</protein>
<dbReference type="Pfam" id="PF01075">
    <property type="entry name" value="Glyco_transf_9"/>
    <property type="match status" value="1"/>
</dbReference>
<evidence type="ECO:0000256" key="2">
    <source>
        <dbReference type="ARBA" id="ARBA00022679"/>
    </source>
</evidence>
<reference evidence="3 4" key="1">
    <citation type="submission" date="2024-03" db="EMBL/GenBank/DDBJ databases">
        <title>High-quality draft genome sequencing of Tistrella sp. BH-R2-4.</title>
        <authorList>
            <person name="Dong C."/>
        </authorList>
    </citation>
    <scope>NUCLEOTIDE SEQUENCE [LARGE SCALE GENOMIC DNA]</scope>
    <source>
        <strain evidence="3 4">BH-R2-4</strain>
    </source>
</reference>
<dbReference type="EC" id="2.4.-.-" evidence="3"/>
<accession>A0ABU9YK96</accession>
<evidence type="ECO:0000256" key="1">
    <source>
        <dbReference type="ARBA" id="ARBA00022676"/>
    </source>
</evidence>
<dbReference type="Gene3D" id="3.40.50.2000">
    <property type="entry name" value="Glycogen Phosphorylase B"/>
    <property type="match status" value="2"/>
</dbReference>
<dbReference type="PANTHER" id="PTHR30160">
    <property type="entry name" value="TETRAACYLDISACCHARIDE 4'-KINASE-RELATED"/>
    <property type="match status" value="1"/>
</dbReference>
<gene>
    <name evidence="3" type="ORF">WG926_13115</name>
</gene>
<comment type="caution">
    <text evidence="3">The sequence shown here is derived from an EMBL/GenBank/DDBJ whole genome shotgun (WGS) entry which is preliminary data.</text>
</comment>
<sequence>MTMTSGPETPVAQPVLPALPGIDPAARVLVIKHSAFGDVILALGPMKAIRLAHPLGRVTLLTTKPYAGLLEASGLFDEIWIDDRPRLFQLGAIGRLRRRLNDAGFDRVYDLQTSDRSSRYYRLFRKPRPDWSGIAPGCSHPHANPGRDHMHTVERQAEQLAMAGIPRVPAPDLSFLRADLTSFDLPMRFALLVPGGAAHRPGKRWPPQQYAETARLLADQGIVPILLGTRAEADAIRAVTAAEPRAMSFEGRTSFAEIAALARRAAVAVGNDTGPMHLIAAVGCPSLSLFSAESDPVLTRPRGPRASWLRADRLADLPVSDVSKAIRRLLDL</sequence>
<dbReference type="RefSeq" id="WP_345934002.1">
    <property type="nucleotide sequence ID" value="NZ_JBBKTV010000006.1"/>
</dbReference>
<dbReference type="Proteomes" id="UP001413721">
    <property type="component" value="Unassembled WGS sequence"/>
</dbReference>
<name>A0ABU9YK96_9PROT</name>
<dbReference type="InterPro" id="IPR002201">
    <property type="entry name" value="Glyco_trans_9"/>
</dbReference>
<keyword evidence="2 3" id="KW-0808">Transferase</keyword>
<keyword evidence="4" id="KW-1185">Reference proteome</keyword>
<evidence type="ECO:0000313" key="4">
    <source>
        <dbReference type="Proteomes" id="UP001413721"/>
    </source>
</evidence>
<dbReference type="InterPro" id="IPR051199">
    <property type="entry name" value="LPS_LOS_Heptosyltrfase"/>
</dbReference>
<dbReference type="GO" id="GO:0016757">
    <property type="term" value="F:glycosyltransferase activity"/>
    <property type="evidence" value="ECO:0007669"/>
    <property type="project" value="UniProtKB-KW"/>
</dbReference>
<keyword evidence="1 3" id="KW-0328">Glycosyltransferase</keyword>